<dbReference type="Proteomes" id="UP000033866">
    <property type="component" value="Unassembled WGS sequence"/>
</dbReference>
<organism evidence="2 3">
    <name type="scientific">candidate division WS6 bacterium GW2011_GWE1_34_7</name>
    <dbReference type="NCBI Taxonomy" id="1619093"/>
    <lineage>
        <taxon>Bacteria</taxon>
        <taxon>Candidatus Dojkabacteria</taxon>
    </lineage>
</organism>
<keyword evidence="1" id="KW-0472">Membrane</keyword>
<evidence type="ECO:0000313" key="2">
    <source>
        <dbReference type="EMBL" id="KKP66168.1"/>
    </source>
</evidence>
<protein>
    <submittedName>
        <fullName evidence="2">Uncharacterized protein</fullName>
    </submittedName>
</protein>
<reference evidence="2 3" key="1">
    <citation type="journal article" date="2015" name="Nature">
        <title>rRNA introns, odd ribosomes, and small enigmatic genomes across a large radiation of phyla.</title>
        <authorList>
            <person name="Brown C.T."/>
            <person name="Hug L.A."/>
            <person name="Thomas B.C."/>
            <person name="Sharon I."/>
            <person name="Castelle C.J."/>
            <person name="Singh A."/>
            <person name="Wilkins M.J."/>
            <person name="Williams K.H."/>
            <person name="Banfield J.F."/>
        </authorList>
    </citation>
    <scope>NUCLEOTIDE SEQUENCE [LARGE SCALE GENOMIC DNA]</scope>
</reference>
<dbReference type="EMBL" id="LBPV01000003">
    <property type="protein sequence ID" value="KKP66168.1"/>
    <property type="molecule type" value="Genomic_DNA"/>
</dbReference>
<feature type="transmembrane region" description="Helical" evidence="1">
    <location>
        <begin position="7"/>
        <end position="28"/>
    </location>
</feature>
<evidence type="ECO:0000313" key="3">
    <source>
        <dbReference type="Proteomes" id="UP000033866"/>
    </source>
</evidence>
<sequence>MINTKKVLLITLAILIPVISIISSIYLVKKGEEEVKGVSKEVESCTPYITNMMPNSASLGETYYFSPKIVGCDIEEVELVVEGADWLSIVEGGYIVGVPTKFDIGIHRVVLTVSSIGNSSRYIEYIEVE</sequence>
<evidence type="ECO:0000256" key="1">
    <source>
        <dbReference type="SAM" id="Phobius"/>
    </source>
</evidence>
<comment type="caution">
    <text evidence="2">The sequence shown here is derived from an EMBL/GenBank/DDBJ whole genome shotgun (WGS) entry which is preliminary data.</text>
</comment>
<proteinExistence type="predicted"/>
<keyword evidence="1" id="KW-0812">Transmembrane</keyword>
<dbReference type="AlphaFoldDB" id="A0A0G0B9U8"/>
<gene>
    <name evidence="2" type="ORF">UR61_C0003G0006</name>
</gene>
<accession>A0A0G0B9U8</accession>
<keyword evidence="1" id="KW-1133">Transmembrane helix</keyword>
<name>A0A0G0B9U8_9BACT</name>